<accession>A0A3B4YYK3</accession>
<evidence type="ECO:0000256" key="1">
    <source>
        <dbReference type="ARBA" id="ARBA00022514"/>
    </source>
</evidence>
<dbReference type="SUPFAM" id="SSF54117">
    <property type="entry name" value="Interleukin 8-like chemokines"/>
    <property type="match status" value="1"/>
</dbReference>
<dbReference type="GO" id="GO:0005615">
    <property type="term" value="C:extracellular space"/>
    <property type="evidence" value="ECO:0007669"/>
    <property type="project" value="UniProtKB-KW"/>
</dbReference>
<feature type="chain" id="PRO_5017397470" description="Chemokine interleukin-8-like domain-containing protein" evidence="2">
    <location>
        <begin position="22"/>
        <end position="110"/>
    </location>
</feature>
<name>A0A3B4YYK3_9TELE</name>
<dbReference type="InterPro" id="IPR036048">
    <property type="entry name" value="Interleukin_8-like_sf"/>
</dbReference>
<dbReference type="InterPro" id="IPR001811">
    <property type="entry name" value="Chemokine_IL8-like_dom"/>
</dbReference>
<reference evidence="4" key="1">
    <citation type="submission" date="2023-09" db="UniProtKB">
        <authorList>
            <consortium name="Ensembl"/>
        </authorList>
    </citation>
    <scope>IDENTIFICATION</scope>
</reference>
<keyword evidence="1" id="KW-0202">Cytokine</keyword>
<feature type="signal peptide" evidence="2">
    <location>
        <begin position="1"/>
        <end position="21"/>
    </location>
</feature>
<evidence type="ECO:0000259" key="3">
    <source>
        <dbReference type="Pfam" id="PF00048"/>
    </source>
</evidence>
<dbReference type="Gene3D" id="2.40.50.40">
    <property type="match status" value="1"/>
</dbReference>
<dbReference type="GO" id="GO:0008009">
    <property type="term" value="F:chemokine activity"/>
    <property type="evidence" value="ECO:0007669"/>
    <property type="project" value="InterPro"/>
</dbReference>
<dbReference type="GeneTree" id="ENSGT00940000177288"/>
<dbReference type="Pfam" id="PF00048">
    <property type="entry name" value="IL8"/>
    <property type="match status" value="1"/>
</dbReference>
<dbReference type="GO" id="GO:0006955">
    <property type="term" value="P:immune response"/>
    <property type="evidence" value="ECO:0007669"/>
    <property type="project" value="InterPro"/>
</dbReference>
<proteinExistence type="predicted"/>
<dbReference type="AlphaFoldDB" id="A0A3B4YYK3"/>
<evidence type="ECO:0000313" key="4">
    <source>
        <dbReference type="Ensembl" id="ENSSPAP00000001375.1"/>
    </source>
</evidence>
<feature type="domain" description="Chemokine interleukin-8-like" evidence="3">
    <location>
        <begin position="39"/>
        <end position="96"/>
    </location>
</feature>
<keyword evidence="2" id="KW-0732">Signal</keyword>
<protein>
    <recommendedName>
        <fullName evidence="3">Chemokine interleukin-8-like domain-containing protein</fullName>
    </recommendedName>
</protein>
<organism evidence="4">
    <name type="scientific">Stegastes partitus</name>
    <name type="common">bicolor damselfish</name>
    <dbReference type="NCBI Taxonomy" id="144197"/>
    <lineage>
        <taxon>Eukaryota</taxon>
        <taxon>Metazoa</taxon>
        <taxon>Chordata</taxon>
        <taxon>Craniata</taxon>
        <taxon>Vertebrata</taxon>
        <taxon>Euteleostomi</taxon>
        <taxon>Actinopterygii</taxon>
        <taxon>Neopterygii</taxon>
        <taxon>Teleostei</taxon>
        <taxon>Neoteleostei</taxon>
        <taxon>Acanthomorphata</taxon>
        <taxon>Ovalentaria</taxon>
        <taxon>Pomacentridae</taxon>
        <taxon>Stegastes</taxon>
    </lineage>
</organism>
<dbReference type="Ensembl" id="ENSSPAT00000001401.1">
    <property type="protein sequence ID" value="ENSSPAP00000001375.1"/>
    <property type="gene ID" value="ENSSPAG00000001055.1"/>
</dbReference>
<sequence length="110" mass="12701">MPFSNDGVVCLIMLLLLFSQGLPQCFRPLPRFSGHVAVSCCREVSKSTINVPVNECFEQRKKRFSCRVHAFIFTNGTTSWCVDPEARWLQQRLQKLEKVIIQRCCTLHLN</sequence>
<evidence type="ECO:0000256" key="2">
    <source>
        <dbReference type="SAM" id="SignalP"/>
    </source>
</evidence>